<evidence type="ECO:0000313" key="2">
    <source>
        <dbReference type="Proteomes" id="UP000054477"/>
    </source>
</evidence>
<dbReference type="Gene3D" id="2.80.10.50">
    <property type="match status" value="1"/>
</dbReference>
<name>A0A0C9Y3A7_9AGAR</name>
<dbReference type="AlphaFoldDB" id="A0A0C9Y3A7"/>
<organism evidence="1 2">
    <name type="scientific">Laccaria amethystina LaAM-08-1</name>
    <dbReference type="NCBI Taxonomy" id="1095629"/>
    <lineage>
        <taxon>Eukaryota</taxon>
        <taxon>Fungi</taxon>
        <taxon>Dikarya</taxon>
        <taxon>Basidiomycota</taxon>
        <taxon>Agaricomycotina</taxon>
        <taxon>Agaricomycetes</taxon>
        <taxon>Agaricomycetidae</taxon>
        <taxon>Agaricales</taxon>
        <taxon>Agaricineae</taxon>
        <taxon>Hydnangiaceae</taxon>
        <taxon>Laccaria</taxon>
    </lineage>
</organism>
<dbReference type="Pfam" id="PF16850">
    <property type="entry name" value="Inhibitor_I66"/>
    <property type="match status" value="1"/>
</dbReference>
<dbReference type="OrthoDB" id="3439489at2759"/>
<dbReference type="HOGENOM" id="CLU_115968_3_0_1"/>
<dbReference type="CDD" id="cd23428">
    <property type="entry name" value="beta-trefoil_Ricin_SPI"/>
    <property type="match status" value="1"/>
</dbReference>
<proteinExistence type="predicted"/>
<dbReference type="Proteomes" id="UP000054477">
    <property type="component" value="Unassembled WGS sequence"/>
</dbReference>
<keyword evidence="2" id="KW-1185">Reference proteome</keyword>
<sequence>MTIVAGQYLIRNKAAEAFVQRGLEGDKSLLPKKVISIPPGVRAKPSQDGDFYVLKANGAPAFSEDGLVFVSLLEDSNINVKWRITAVPHVGHNVYLPRTHMEVGYRVLATAKSYTQVAFRPLIVGPSFPPFYPPTQLWIISPFDNNQ</sequence>
<evidence type="ECO:0000313" key="1">
    <source>
        <dbReference type="EMBL" id="KIK02598.1"/>
    </source>
</evidence>
<reference evidence="1 2" key="1">
    <citation type="submission" date="2014-04" db="EMBL/GenBank/DDBJ databases">
        <authorList>
            <consortium name="DOE Joint Genome Institute"/>
            <person name="Kuo A."/>
            <person name="Kohler A."/>
            <person name="Nagy L.G."/>
            <person name="Floudas D."/>
            <person name="Copeland A."/>
            <person name="Barry K.W."/>
            <person name="Cichocki N."/>
            <person name="Veneault-Fourrey C."/>
            <person name="LaButti K."/>
            <person name="Lindquist E.A."/>
            <person name="Lipzen A."/>
            <person name="Lundell T."/>
            <person name="Morin E."/>
            <person name="Murat C."/>
            <person name="Sun H."/>
            <person name="Tunlid A."/>
            <person name="Henrissat B."/>
            <person name="Grigoriev I.V."/>
            <person name="Hibbett D.S."/>
            <person name="Martin F."/>
            <person name="Nordberg H.P."/>
            <person name="Cantor M.N."/>
            <person name="Hua S.X."/>
        </authorList>
    </citation>
    <scope>NUCLEOTIDE SEQUENCE [LARGE SCALE GENOMIC DNA]</scope>
    <source>
        <strain evidence="1 2">LaAM-08-1</strain>
    </source>
</reference>
<dbReference type="InterPro" id="IPR031755">
    <property type="entry name" value="Inhibitor_I66"/>
</dbReference>
<reference evidence="2" key="2">
    <citation type="submission" date="2015-01" db="EMBL/GenBank/DDBJ databases">
        <title>Evolutionary Origins and Diversification of the Mycorrhizal Mutualists.</title>
        <authorList>
            <consortium name="DOE Joint Genome Institute"/>
            <consortium name="Mycorrhizal Genomics Consortium"/>
            <person name="Kohler A."/>
            <person name="Kuo A."/>
            <person name="Nagy L.G."/>
            <person name="Floudas D."/>
            <person name="Copeland A."/>
            <person name="Barry K.W."/>
            <person name="Cichocki N."/>
            <person name="Veneault-Fourrey C."/>
            <person name="LaButti K."/>
            <person name="Lindquist E.A."/>
            <person name="Lipzen A."/>
            <person name="Lundell T."/>
            <person name="Morin E."/>
            <person name="Murat C."/>
            <person name="Riley R."/>
            <person name="Ohm R."/>
            <person name="Sun H."/>
            <person name="Tunlid A."/>
            <person name="Henrissat B."/>
            <person name="Grigoriev I.V."/>
            <person name="Hibbett D.S."/>
            <person name="Martin F."/>
        </authorList>
    </citation>
    <scope>NUCLEOTIDE SEQUENCE [LARGE SCALE GENOMIC DNA]</scope>
    <source>
        <strain evidence="2">LaAM-08-1</strain>
    </source>
</reference>
<accession>A0A0C9Y3A7</accession>
<gene>
    <name evidence="1" type="ORF">K443DRAFT_96532</name>
</gene>
<protein>
    <submittedName>
        <fullName evidence="1">Uncharacterized protein</fullName>
    </submittedName>
</protein>
<dbReference type="GO" id="GO:0004867">
    <property type="term" value="F:serine-type endopeptidase inhibitor activity"/>
    <property type="evidence" value="ECO:0007669"/>
    <property type="project" value="InterPro"/>
</dbReference>
<dbReference type="STRING" id="1095629.A0A0C9Y3A7"/>
<dbReference type="EMBL" id="KN838590">
    <property type="protein sequence ID" value="KIK02598.1"/>
    <property type="molecule type" value="Genomic_DNA"/>
</dbReference>